<dbReference type="PROSITE" id="PS50893">
    <property type="entry name" value="ABC_TRANSPORTER_2"/>
    <property type="match status" value="1"/>
</dbReference>
<sequence>MTENILETKELAVEFSPRGKKRVRALGGVSLSLSRGETLSVVGESGSGKSTLLRAAMALIPTSSGGVLLFGRDVSKLSPAELKALRRRCGYVPQDPYGAIPPALSAIEAVAEPYIIAGVKSSGEERRERAEKILYSLGLSGERILNARAAGLSGGQRQRVEIARALMLGPELLLCDEPTSMQDASTRGEIIDALAKRVKAGMSMLFVTHDLLLAAHASQKMIVLKDGKICERGAAREILSSPKHPYTRALIEALPKLKF</sequence>
<dbReference type="AlphaFoldDB" id="A0A073IS84"/>
<dbReference type="InterPro" id="IPR050319">
    <property type="entry name" value="ABC_transp_ATP-bind"/>
</dbReference>
<dbReference type="InterPro" id="IPR003593">
    <property type="entry name" value="AAA+_ATPase"/>
</dbReference>
<dbReference type="InterPro" id="IPR027417">
    <property type="entry name" value="P-loop_NTPase"/>
</dbReference>
<evidence type="ECO:0000313" key="6">
    <source>
        <dbReference type="Proteomes" id="UP000027665"/>
    </source>
</evidence>
<organism evidence="5 6">
    <name type="scientific">Synergistes jonesii</name>
    <dbReference type="NCBI Taxonomy" id="2754"/>
    <lineage>
        <taxon>Bacteria</taxon>
        <taxon>Thermotogati</taxon>
        <taxon>Synergistota</taxon>
        <taxon>Synergistia</taxon>
        <taxon>Synergistales</taxon>
        <taxon>Synergistaceae</taxon>
        <taxon>Synergistes</taxon>
    </lineage>
</organism>
<evidence type="ECO:0000259" key="4">
    <source>
        <dbReference type="PROSITE" id="PS50893"/>
    </source>
</evidence>
<evidence type="ECO:0000256" key="1">
    <source>
        <dbReference type="ARBA" id="ARBA00022448"/>
    </source>
</evidence>
<evidence type="ECO:0000313" key="5">
    <source>
        <dbReference type="EMBL" id="KEJ92629.1"/>
    </source>
</evidence>
<keyword evidence="2" id="KW-0547">Nucleotide-binding</keyword>
<dbReference type="GeneID" id="90983211"/>
<keyword evidence="1" id="KW-0813">Transport</keyword>
<comment type="caution">
    <text evidence="5">The sequence shown here is derived from an EMBL/GenBank/DDBJ whole genome shotgun (WGS) entry which is preliminary data.</text>
</comment>
<dbReference type="GO" id="GO:0005524">
    <property type="term" value="F:ATP binding"/>
    <property type="evidence" value="ECO:0007669"/>
    <property type="project" value="UniProtKB-KW"/>
</dbReference>
<dbReference type="Gene3D" id="3.40.50.300">
    <property type="entry name" value="P-loop containing nucleotide triphosphate hydrolases"/>
    <property type="match status" value="1"/>
</dbReference>
<evidence type="ECO:0000256" key="3">
    <source>
        <dbReference type="ARBA" id="ARBA00022840"/>
    </source>
</evidence>
<dbReference type="InterPro" id="IPR003439">
    <property type="entry name" value="ABC_transporter-like_ATP-bd"/>
</dbReference>
<dbReference type="Pfam" id="PF00005">
    <property type="entry name" value="ABC_tran"/>
    <property type="match status" value="1"/>
</dbReference>
<dbReference type="PROSITE" id="PS00211">
    <property type="entry name" value="ABC_TRANSPORTER_1"/>
    <property type="match status" value="1"/>
</dbReference>
<dbReference type="RefSeq" id="WP_037975302.1">
    <property type="nucleotide sequence ID" value="NZ_JAXDSK010000055.1"/>
</dbReference>
<gene>
    <name evidence="5" type="ORF">EH55_02405</name>
</gene>
<feature type="domain" description="ABC transporter" evidence="4">
    <location>
        <begin position="6"/>
        <end position="251"/>
    </location>
</feature>
<dbReference type="SUPFAM" id="SSF52540">
    <property type="entry name" value="P-loop containing nucleoside triphosphate hydrolases"/>
    <property type="match status" value="1"/>
</dbReference>
<name>A0A073IS84_9BACT</name>
<keyword evidence="6" id="KW-1185">Reference proteome</keyword>
<dbReference type="Pfam" id="PF08352">
    <property type="entry name" value="oligo_HPY"/>
    <property type="match status" value="1"/>
</dbReference>
<dbReference type="CDD" id="cd03257">
    <property type="entry name" value="ABC_NikE_OppD_transporters"/>
    <property type="match status" value="1"/>
</dbReference>
<dbReference type="GO" id="GO:0055085">
    <property type="term" value="P:transmembrane transport"/>
    <property type="evidence" value="ECO:0007669"/>
    <property type="project" value="UniProtKB-ARBA"/>
</dbReference>
<dbReference type="GO" id="GO:0015833">
    <property type="term" value="P:peptide transport"/>
    <property type="evidence" value="ECO:0007669"/>
    <property type="project" value="InterPro"/>
</dbReference>
<dbReference type="STRING" id="2754.EH55_02405"/>
<dbReference type="Proteomes" id="UP000027665">
    <property type="component" value="Unassembled WGS sequence"/>
</dbReference>
<keyword evidence="3" id="KW-0067">ATP-binding</keyword>
<reference evidence="5 6" key="1">
    <citation type="submission" date="2014-04" db="EMBL/GenBank/DDBJ databases">
        <title>Draft Genome Sequence of Synergistes jonesii.</title>
        <authorList>
            <person name="Coil D.A."/>
            <person name="Eisen J.A."/>
            <person name="Holland-Moritz H.E."/>
        </authorList>
    </citation>
    <scope>NUCLEOTIDE SEQUENCE [LARGE SCALE GENOMIC DNA]</scope>
    <source>
        <strain evidence="5 6">78-1</strain>
    </source>
</reference>
<dbReference type="OrthoDB" id="3720at2"/>
<evidence type="ECO:0000256" key="2">
    <source>
        <dbReference type="ARBA" id="ARBA00022741"/>
    </source>
</evidence>
<dbReference type="InterPro" id="IPR017871">
    <property type="entry name" value="ABC_transporter-like_CS"/>
</dbReference>
<proteinExistence type="predicted"/>
<dbReference type="GO" id="GO:0016887">
    <property type="term" value="F:ATP hydrolysis activity"/>
    <property type="evidence" value="ECO:0007669"/>
    <property type="project" value="InterPro"/>
</dbReference>
<protein>
    <submittedName>
        <fullName evidence="5">Peptide ABC transporter ATPase</fullName>
    </submittedName>
</protein>
<dbReference type="SMART" id="SM00382">
    <property type="entry name" value="AAA"/>
    <property type="match status" value="1"/>
</dbReference>
<dbReference type="EMBL" id="JMKI01000021">
    <property type="protein sequence ID" value="KEJ92629.1"/>
    <property type="molecule type" value="Genomic_DNA"/>
</dbReference>
<dbReference type="eggNOG" id="COG4608">
    <property type="taxonomic scope" value="Bacteria"/>
</dbReference>
<accession>A0A073IS84</accession>
<dbReference type="PANTHER" id="PTHR43776">
    <property type="entry name" value="TRANSPORT ATP-BINDING PROTEIN"/>
    <property type="match status" value="1"/>
</dbReference>
<dbReference type="InterPro" id="IPR013563">
    <property type="entry name" value="Oligopep_ABC_C"/>
</dbReference>